<dbReference type="KEGG" id="salf:SMD44_p10160"/>
<dbReference type="InterPro" id="IPR053737">
    <property type="entry name" value="Type_II_TA_Toxin"/>
</dbReference>
<proteinExistence type="predicted"/>
<dbReference type="Gene3D" id="1.20.120.1870">
    <property type="entry name" value="Fic/DOC protein, Fido domain"/>
    <property type="match status" value="1"/>
</dbReference>
<evidence type="ECO:0000313" key="2">
    <source>
        <dbReference type="Proteomes" id="UP000195880"/>
    </source>
</evidence>
<protein>
    <submittedName>
        <fullName evidence="1">Fic family toxin-antitoxin system, toxin component</fullName>
    </submittedName>
</protein>
<dbReference type="Proteomes" id="UP000195880">
    <property type="component" value="Plasmid pMDJK44.1"/>
</dbReference>
<keyword evidence="2" id="KW-1185">Reference proteome</keyword>
<organism evidence="1 2">
    <name type="scientific">Streptomyces alboflavus</name>
    <dbReference type="NCBI Taxonomy" id="67267"/>
    <lineage>
        <taxon>Bacteria</taxon>
        <taxon>Bacillati</taxon>
        <taxon>Actinomycetota</taxon>
        <taxon>Actinomycetes</taxon>
        <taxon>Kitasatosporales</taxon>
        <taxon>Streptomycetaceae</taxon>
        <taxon>Streptomyces</taxon>
    </lineage>
</organism>
<name>A0A291W506_9ACTN</name>
<dbReference type="AlphaFoldDB" id="A0A291W506"/>
<keyword evidence="1" id="KW-0614">Plasmid</keyword>
<dbReference type="EMBL" id="CP023976">
    <property type="protein sequence ID" value="ATM24659.1"/>
    <property type="molecule type" value="Genomic_DNA"/>
</dbReference>
<gene>
    <name evidence="1" type="ORF">SMD44_p10160</name>
</gene>
<evidence type="ECO:0000313" key="1">
    <source>
        <dbReference type="EMBL" id="ATM24659.1"/>
    </source>
</evidence>
<dbReference type="OrthoDB" id="4295590at2"/>
<sequence>MQLTIDRAWLLEIIEQRLQDRPDVVDWGATAAAVARHKDSVFDQVVYPEPHHRAAALLQSLLRIPALSHSNELFALSVAYGFLNMCGLTVSAKAEEVGDLVEATLAGTLDVRQIAEHFRNWTR</sequence>
<geneLocation type="plasmid" evidence="2">
    <name>pmdjk44.1</name>
</geneLocation>
<dbReference type="RefSeq" id="WP_100112483.1">
    <property type="nucleotide sequence ID" value="NZ_CP023976.1"/>
</dbReference>
<reference evidence="1 2" key="1">
    <citation type="submission" date="2017-10" db="EMBL/GenBank/DDBJ databases">
        <title>Streptomyces alboflavus Genome sequencing and assembly.</title>
        <authorList>
            <person name="Wang Y."/>
            <person name="Du B."/>
            <person name="Ding Y."/>
            <person name="Liu H."/>
            <person name="Hou Q."/>
            <person name="Liu K."/>
            <person name="Wang C."/>
            <person name="Yao L."/>
        </authorList>
    </citation>
    <scope>NUCLEOTIDE SEQUENCE [LARGE SCALE GENOMIC DNA]</scope>
    <source>
        <strain evidence="1 2">MDJK44</strain>
        <plasmid evidence="2">Plasmid pmdjk44.1</plasmid>
    </source>
</reference>
<accession>A0A291W506</accession>